<feature type="domain" description="Transcription regulator PadR N-terminal" evidence="1">
    <location>
        <begin position="19"/>
        <end position="88"/>
    </location>
</feature>
<dbReference type="PANTHER" id="PTHR43252">
    <property type="entry name" value="TRANSCRIPTIONAL REGULATOR YQJI"/>
    <property type="match status" value="1"/>
</dbReference>
<dbReference type="GeneID" id="89337105"/>
<dbReference type="RefSeq" id="WP_338599475.1">
    <property type="nucleotide sequence ID" value="NZ_CP146016.1"/>
</dbReference>
<evidence type="ECO:0000259" key="1">
    <source>
        <dbReference type="Pfam" id="PF03551"/>
    </source>
</evidence>
<reference evidence="2 3" key="1">
    <citation type="submission" date="2024-02" db="EMBL/GenBank/DDBJ databases">
        <title>STSV induces naive adaptation in Sulfolobus.</title>
        <authorList>
            <person name="Xiang X."/>
            <person name="Song M."/>
        </authorList>
    </citation>
    <scope>NUCLEOTIDE SEQUENCE [LARGE SCALE GENOMIC DNA]</scope>
    <source>
        <strain evidence="2 3">RT2</strain>
    </source>
</reference>
<dbReference type="InterPro" id="IPR036390">
    <property type="entry name" value="WH_DNA-bd_sf"/>
</dbReference>
<dbReference type="InterPro" id="IPR036388">
    <property type="entry name" value="WH-like_DNA-bd_sf"/>
</dbReference>
<sequence length="148" mass="17508">MISKFSFQRLKKGALKYLVLECLNDKPMRTYEIIKTIEKKFEGSYRPSTGSIYPVLKNLLEKDLIRVRTEGNKKIYVITDRGRKELEEIKNKSLKLLGENANSSRQILQELLQIAFYLYENRSKINEEKTQKILEYLKACRKQIEDIL</sequence>
<dbReference type="SUPFAM" id="SSF46785">
    <property type="entry name" value="Winged helix' DNA-binding domain"/>
    <property type="match status" value="1"/>
</dbReference>
<gene>
    <name evidence="2" type="ORF">V6M85_10010</name>
</gene>
<name>A0AAX4KYM5_9CREN</name>
<proteinExistence type="predicted"/>
<accession>A0AAX4KYM5</accession>
<evidence type="ECO:0000313" key="3">
    <source>
        <dbReference type="Proteomes" id="UP001432202"/>
    </source>
</evidence>
<dbReference type="AlphaFoldDB" id="A0AAX4KYM5"/>
<dbReference type="PANTHER" id="PTHR43252:SF2">
    <property type="entry name" value="TRANSCRIPTION REGULATOR, PADR-LIKE FAMILY"/>
    <property type="match status" value="1"/>
</dbReference>
<dbReference type="Proteomes" id="UP001432202">
    <property type="component" value="Chromosome"/>
</dbReference>
<dbReference type="Pfam" id="PF03551">
    <property type="entry name" value="PadR"/>
    <property type="match status" value="1"/>
</dbReference>
<organism evidence="2 3">
    <name type="scientific">Sulfolobus tengchongensis</name>
    <dbReference type="NCBI Taxonomy" id="207809"/>
    <lineage>
        <taxon>Archaea</taxon>
        <taxon>Thermoproteota</taxon>
        <taxon>Thermoprotei</taxon>
        <taxon>Sulfolobales</taxon>
        <taxon>Sulfolobaceae</taxon>
        <taxon>Sulfolobus</taxon>
    </lineage>
</organism>
<dbReference type="EMBL" id="CP146016">
    <property type="protein sequence ID" value="WWQ59807.1"/>
    <property type="molecule type" value="Genomic_DNA"/>
</dbReference>
<keyword evidence="3" id="KW-1185">Reference proteome</keyword>
<evidence type="ECO:0000313" key="2">
    <source>
        <dbReference type="EMBL" id="WWQ59807.1"/>
    </source>
</evidence>
<protein>
    <submittedName>
        <fullName evidence="2">PadR family transcriptional regulator</fullName>
    </submittedName>
</protein>
<dbReference type="Gene3D" id="1.10.10.10">
    <property type="entry name" value="Winged helix-like DNA-binding domain superfamily/Winged helix DNA-binding domain"/>
    <property type="match status" value="1"/>
</dbReference>
<dbReference type="InterPro" id="IPR005149">
    <property type="entry name" value="Tscrpt_reg_PadR_N"/>
</dbReference>